<keyword evidence="5" id="KW-0520">NAD</keyword>
<feature type="domain" description="3-hydroxyacyl-CoA dehydrogenase NAD binding" evidence="7">
    <location>
        <begin position="12"/>
        <end position="191"/>
    </location>
</feature>
<feature type="binding site" evidence="5">
    <location>
        <position position="99"/>
    </location>
    <ligand>
        <name>NAD(+)</name>
        <dbReference type="ChEBI" id="CHEBI:57540"/>
    </ligand>
</feature>
<feature type="binding site" evidence="5">
    <location>
        <position position="104"/>
    </location>
    <ligand>
        <name>NAD(+)</name>
        <dbReference type="ChEBI" id="CHEBI:57540"/>
    </ligand>
</feature>
<feature type="binding site" evidence="5">
    <location>
        <position position="40"/>
    </location>
    <ligand>
        <name>NAD(+)</name>
        <dbReference type="ChEBI" id="CHEBI:57540"/>
    </ligand>
</feature>
<dbReference type="Pfam" id="PF00725">
    <property type="entry name" value="3HCDH"/>
    <property type="match status" value="1"/>
</dbReference>
<feature type="binding site" evidence="5">
    <location>
        <begin position="17"/>
        <end position="22"/>
    </location>
    <ligand>
        <name>NAD(+)</name>
        <dbReference type="ChEBI" id="CHEBI:57540"/>
    </ligand>
</feature>
<evidence type="ECO:0000259" key="6">
    <source>
        <dbReference type="Pfam" id="PF00725"/>
    </source>
</evidence>
<feature type="binding site" evidence="5">
    <location>
        <position position="282"/>
    </location>
    <ligand>
        <name>NAD(+)</name>
        <dbReference type="ChEBI" id="CHEBI:57540"/>
    </ligand>
</feature>
<dbReference type="Pfam" id="PF02737">
    <property type="entry name" value="3HCDH_N"/>
    <property type="match status" value="1"/>
</dbReference>
<dbReference type="InterPro" id="IPR006176">
    <property type="entry name" value="3-OHacyl-CoA_DH_NAD-bd"/>
</dbReference>
<dbReference type="PANTHER" id="PTHR48075:SF9">
    <property type="entry name" value="3-HYDROXYBUTYRYL-COA DEHYDROGENASE"/>
    <property type="match status" value="1"/>
</dbReference>
<dbReference type="Proteomes" id="UP000537260">
    <property type="component" value="Unassembled WGS sequence"/>
</dbReference>
<dbReference type="GO" id="GO:0008691">
    <property type="term" value="F:3-hydroxybutyryl-CoA dehydrogenase activity"/>
    <property type="evidence" value="ECO:0007669"/>
    <property type="project" value="UniProtKB-EC"/>
</dbReference>
<feature type="binding site" evidence="5">
    <location>
        <position position="150"/>
    </location>
    <ligand>
        <name>NAD(+)</name>
        <dbReference type="ChEBI" id="CHEBI:57540"/>
    </ligand>
</feature>
<reference evidence="8 9" key="1">
    <citation type="submission" date="2020-07" db="EMBL/GenBank/DDBJ databases">
        <title>Sequencing the genomes of 1000 actinobacteria strains.</title>
        <authorList>
            <person name="Klenk H.-P."/>
        </authorList>
    </citation>
    <scope>NUCLEOTIDE SEQUENCE [LARGE SCALE GENOMIC DNA]</scope>
    <source>
        <strain evidence="8 9">LI1</strain>
    </source>
</reference>
<evidence type="ECO:0000256" key="2">
    <source>
        <dbReference type="ARBA" id="ARBA00009463"/>
    </source>
</evidence>
<dbReference type="InterPro" id="IPR036291">
    <property type="entry name" value="NAD(P)-bd_dom_sf"/>
</dbReference>
<dbReference type="GO" id="GO:0006635">
    <property type="term" value="P:fatty acid beta-oxidation"/>
    <property type="evidence" value="ECO:0007669"/>
    <property type="project" value="TreeGrafter"/>
</dbReference>
<comment type="caution">
    <text evidence="8">The sequence shown here is derived from an EMBL/GenBank/DDBJ whole genome shotgun (WGS) entry which is preliminary data.</text>
</comment>
<dbReference type="RefSeq" id="WP_179579958.1">
    <property type="nucleotide sequence ID" value="NZ_JACCFM010000001.1"/>
</dbReference>
<protein>
    <submittedName>
        <fullName evidence="8">3-hydroxybutyryl-CoA dehydrogenase</fullName>
        <ecNumber evidence="8">1.1.1.157</ecNumber>
    </submittedName>
</protein>
<dbReference type="GO" id="GO:0070403">
    <property type="term" value="F:NAD+ binding"/>
    <property type="evidence" value="ECO:0007669"/>
    <property type="project" value="InterPro"/>
</dbReference>
<dbReference type="PIRSF" id="PIRSF000105">
    <property type="entry name" value="HCDH"/>
    <property type="match status" value="1"/>
</dbReference>
<dbReference type="Gene3D" id="3.40.50.720">
    <property type="entry name" value="NAD(P)-binding Rossmann-like Domain"/>
    <property type="match status" value="1"/>
</dbReference>
<name>A0A7Z0J789_9MICO</name>
<dbReference type="InterPro" id="IPR008927">
    <property type="entry name" value="6-PGluconate_DH-like_C_sf"/>
</dbReference>
<keyword evidence="9" id="KW-1185">Reference proteome</keyword>
<keyword evidence="3 8" id="KW-0560">Oxidoreductase</keyword>
<evidence type="ECO:0000313" key="9">
    <source>
        <dbReference type="Proteomes" id="UP000537260"/>
    </source>
</evidence>
<evidence type="ECO:0000313" key="8">
    <source>
        <dbReference type="EMBL" id="NYJ21352.1"/>
    </source>
</evidence>
<gene>
    <name evidence="8" type="ORF">HNR05_003143</name>
</gene>
<evidence type="ECO:0000256" key="3">
    <source>
        <dbReference type="ARBA" id="ARBA00023002"/>
    </source>
</evidence>
<proteinExistence type="inferred from homology"/>
<dbReference type="EC" id="1.1.1.157" evidence="8"/>
<comment type="similarity">
    <text evidence="2">Belongs to the 3-hydroxyacyl-CoA dehydrogenase family.</text>
</comment>
<dbReference type="FunFam" id="3.40.50.720:FF:000009">
    <property type="entry name" value="Fatty oxidation complex, alpha subunit"/>
    <property type="match status" value="1"/>
</dbReference>
<dbReference type="SUPFAM" id="SSF48179">
    <property type="entry name" value="6-phosphogluconate dehydrogenase C-terminal domain-like"/>
    <property type="match status" value="1"/>
</dbReference>
<feature type="binding site" evidence="5">
    <location>
        <position position="126"/>
    </location>
    <ligand>
        <name>NAD(+)</name>
        <dbReference type="ChEBI" id="CHEBI:57540"/>
    </ligand>
</feature>
<evidence type="ECO:0000256" key="1">
    <source>
        <dbReference type="ARBA" id="ARBA00005086"/>
    </source>
</evidence>
<dbReference type="NCBIfam" id="NF005875">
    <property type="entry name" value="PRK07819.1"/>
    <property type="match status" value="1"/>
</dbReference>
<dbReference type="InterPro" id="IPR006108">
    <property type="entry name" value="3HC_DH_C"/>
</dbReference>
<evidence type="ECO:0000259" key="7">
    <source>
        <dbReference type="Pfam" id="PF02737"/>
    </source>
</evidence>
<accession>A0A7Z0J789</accession>
<sequence length="291" mass="30498">MSRVSETVAIETVAIVGSGAMGRGIAESCLRGGVSVILHDANPVALEAASTTIAAALQRAVAKEQLSAAAATTAHARLITSTSLEGIAGADLVIEAVPERLDLKLEVLQSIEAVVSAATVIASNTSSIPITRLSVPFADPSRFLGLHFFNPASKMPLVEVISTLETAVGVRDTLDRFVRDRLGKTPLLVTDRPGFVVNALLIPFLLSAARMLDSGYASAEAIDEGMRLGCGHPMGPLRLSDLVGLDVICEAADALYGETKDAAVIVPNNLRRLLERGHLGQKSGRGFYSYA</sequence>
<feature type="domain" description="3-hydroxyacyl-CoA dehydrogenase C-terminal" evidence="6">
    <location>
        <begin position="194"/>
        <end position="290"/>
    </location>
</feature>
<dbReference type="Gene3D" id="1.10.1040.10">
    <property type="entry name" value="N-(1-d-carboxylethyl)-l-norvaline Dehydrogenase, domain 2"/>
    <property type="match status" value="1"/>
</dbReference>
<dbReference type="EMBL" id="JACCFM010000001">
    <property type="protein sequence ID" value="NYJ21352.1"/>
    <property type="molecule type" value="Genomic_DNA"/>
</dbReference>
<organism evidence="8 9">
    <name type="scientific">Glaciibacter psychrotolerans</name>
    <dbReference type="NCBI Taxonomy" id="670054"/>
    <lineage>
        <taxon>Bacteria</taxon>
        <taxon>Bacillati</taxon>
        <taxon>Actinomycetota</taxon>
        <taxon>Actinomycetes</taxon>
        <taxon>Micrococcales</taxon>
        <taxon>Microbacteriaceae</taxon>
        <taxon>Glaciibacter</taxon>
    </lineage>
</organism>
<comment type="pathway">
    <text evidence="1">Lipid metabolism; butanoate metabolism.</text>
</comment>
<evidence type="ECO:0000256" key="4">
    <source>
        <dbReference type="PIRSR" id="PIRSR000105-1"/>
    </source>
</evidence>
<feature type="site" description="Important for catalytic activity" evidence="4">
    <location>
        <position position="147"/>
    </location>
</feature>
<dbReference type="AlphaFoldDB" id="A0A7Z0J789"/>
<dbReference type="SUPFAM" id="SSF51735">
    <property type="entry name" value="NAD(P)-binding Rossmann-fold domains"/>
    <property type="match status" value="1"/>
</dbReference>
<dbReference type="InterPro" id="IPR013328">
    <property type="entry name" value="6PGD_dom2"/>
</dbReference>
<evidence type="ECO:0000256" key="5">
    <source>
        <dbReference type="PIRSR" id="PIRSR000105-2"/>
    </source>
</evidence>
<dbReference type="PANTHER" id="PTHR48075">
    <property type="entry name" value="3-HYDROXYACYL-COA DEHYDROGENASE FAMILY PROTEIN"/>
    <property type="match status" value="1"/>
</dbReference>
<dbReference type="InterPro" id="IPR022694">
    <property type="entry name" value="3-OHacyl-CoA_DH"/>
</dbReference>